<dbReference type="SUPFAM" id="SSF48264">
    <property type="entry name" value="Cytochrome P450"/>
    <property type="match status" value="1"/>
</dbReference>
<evidence type="ECO:0000256" key="1">
    <source>
        <dbReference type="ARBA" id="ARBA00010617"/>
    </source>
</evidence>
<protein>
    <submittedName>
        <fullName evidence="2">Uncharacterized protein</fullName>
    </submittedName>
</protein>
<dbReference type="GO" id="GO:0004497">
    <property type="term" value="F:monooxygenase activity"/>
    <property type="evidence" value="ECO:0007669"/>
    <property type="project" value="InterPro"/>
</dbReference>
<dbReference type="GO" id="GO:0016705">
    <property type="term" value="F:oxidoreductase activity, acting on paired donors, with incorporation or reduction of molecular oxygen"/>
    <property type="evidence" value="ECO:0007669"/>
    <property type="project" value="InterPro"/>
</dbReference>
<dbReference type="PANTHER" id="PTHR24291">
    <property type="entry name" value="CYTOCHROME P450 FAMILY 4"/>
    <property type="match status" value="1"/>
</dbReference>
<dbReference type="Pfam" id="PF00067">
    <property type="entry name" value="p450"/>
    <property type="match status" value="1"/>
</dbReference>
<dbReference type="PANTHER" id="PTHR24291:SF149">
    <property type="entry name" value="CYTOCHROME P450 4B1"/>
    <property type="match status" value="1"/>
</dbReference>
<dbReference type="AlphaFoldDB" id="A0AAV2IPS1"/>
<accession>A0AAV2IPS1</accession>
<sequence length="56" mass="6583">TARNLQVFFFNLANNQEKQKILRQEIRHVVGDRQVITAADISKMTYLKACLKESFR</sequence>
<feature type="non-terminal residue" evidence="2">
    <location>
        <position position="1"/>
    </location>
</feature>
<dbReference type="GO" id="GO:0020037">
    <property type="term" value="F:heme binding"/>
    <property type="evidence" value="ECO:0007669"/>
    <property type="project" value="InterPro"/>
</dbReference>
<dbReference type="Proteomes" id="UP001497497">
    <property type="component" value="Unassembled WGS sequence"/>
</dbReference>
<evidence type="ECO:0000313" key="2">
    <source>
        <dbReference type="EMBL" id="CAL1549166.1"/>
    </source>
</evidence>
<dbReference type="InterPro" id="IPR036396">
    <property type="entry name" value="Cyt_P450_sf"/>
</dbReference>
<name>A0AAV2IPS1_LYMST</name>
<dbReference type="InterPro" id="IPR001128">
    <property type="entry name" value="Cyt_P450"/>
</dbReference>
<comment type="caution">
    <text evidence="2">The sequence shown here is derived from an EMBL/GenBank/DDBJ whole genome shotgun (WGS) entry which is preliminary data.</text>
</comment>
<dbReference type="GO" id="GO:0005506">
    <property type="term" value="F:iron ion binding"/>
    <property type="evidence" value="ECO:0007669"/>
    <property type="project" value="InterPro"/>
</dbReference>
<comment type="similarity">
    <text evidence="1">Belongs to the cytochrome P450 family.</text>
</comment>
<dbReference type="EMBL" id="CAXITT010006054">
    <property type="protein sequence ID" value="CAL1549166.1"/>
    <property type="molecule type" value="Genomic_DNA"/>
</dbReference>
<keyword evidence="3" id="KW-1185">Reference proteome</keyword>
<organism evidence="2 3">
    <name type="scientific">Lymnaea stagnalis</name>
    <name type="common">Great pond snail</name>
    <name type="synonym">Helix stagnalis</name>
    <dbReference type="NCBI Taxonomy" id="6523"/>
    <lineage>
        <taxon>Eukaryota</taxon>
        <taxon>Metazoa</taxon>
        <taxon>Spiralia</taxon>
        <taxon>Lophotrochozoa</taxon>
        <taxon>Mollusca</taxon>
        <taxon>Gastropoda</taxon>
        <taxon>Heterobranchia</taxon>
        <taxon>Euthyneura</taxon>
        <taxon>Panpulmonata</taxon>
        <taxon>Hygrophila</taxon>
        <taxon>Lymnaeoidea</taxon>
        <taxon>Lymnaeidae</taxon>
        <taxon>Lymnaea</taxon>
    </lineage>
</organism>
<gene>
    <name evidence="2" type="ORF">GSLYS_00022483001</name>
</gene>
<evidence type="ECO:0000313" key="3">
    <source>
        <dbReference type="Proteomes" id="UP001497497"/>
    </source>
</evidence>
<dbReference type="InterPro" id="IPR050196">
    <property type="entry name" value="Cytochrome_P450_Monoox"/>
</dbReference>
<proteinExistence type="inferred from homology"/>
<reference evidence="2 3" key="1">
    <citation type="submission" date="2024-04" db="EMBL/GenBank/DDBJ databases">
        <authorList>
            <consortium name="Genoscope - CEA"/>
            <person name="William W."/>
        </authorList>
    </citation>
    <scope>NUCLEOTIDE SEQUENCE [LARGE SCALE GENOMIC DNA]</scope>
</reference>
<dbReference type="Gene3D" id="1.10.630.10">
    <property type="entry name" value="Cytochrome P450"/>
    <property type="match status" value="1"/>
</dbReference>